<evidence type="ECO:0000256" key="6">
    <source>
        <dbReference type="SAM" id="Phobius"/>
    </source>
</evidence>
<evidence type="ECO:0000259" key="7">
    <source>
        <dbReference type="PROSITE" id="PS50206"/>
    </source>
</evidence>
<feature type="transmembrane region" description="Helical" evidence="6">
    <location>
        <begin position="12"/>
        <end position="39"/>
    </location>
</feature>
<dbReference type="GO" id="GO:0005737">
    <property type="term" value="C:cytoplasm"/>
    <property type="evidence" value="ECO:0007669"/>
    <property type="project" value="InterPro"/>
</dbReference>
<dbReference type="PANTHER" id="PTHR42709:SF6">
    <property type="entry name" value="UNDECAPRENYL PHOSPHATE TRANSPORTER A"/>
    <property type="match status" value="1"/>
</dbReference>
<dbReference type="RefSeq" id="WP_121089257.1">
    <property type="nucleotide sequence ID" value="NZ_RBZU01000011.1"/>
</dbReference>
<dbReference type="Pfam" id="PF00581">
    <property type="entry name" value="Rhodanese"/>
    <property type="match status" value="1"/>
</dbReference>
<keyword evidence="5 6" id="KW-0472">Membrane</keyword>
<accession>A0A494XKG2</accession>
<dbReference type="SUPFAM" id="SSF52821">
    <property type="entry name" value="Rhodanese/Cell cycle control phosphatase"/>
    <property type="match status" value="1"/>
</dbReference>
<keyword evidence="3 6" id="KW-0812">Transmembrane</keyword>
<evidence type="ECO:0000256" key="2">
    <source>
        <dbReference type="ARBA" id="ARBA00022475"/>
    </source>
</evidence>
<proteinExistence type="predicted"/>
<evidence type="ECO:0000256" key="1">
    <source>
        <dbReference type="ARBA" id="ARBA00004651"/>
    </source>
</evidence>
<dbReference type="InterPro" id="IPR032816">
    <property type="entry name" value="VTT_dom"/>
</dbReference>
<dbReference type="OrthoDB" id="21108at2"/>
<sequence>MLHDLLAQYGPVIVFISVFASAVGLPVPALPTLILFGAMAMMHPGPLWTQLLPTLAMSVCASVLGDTLWFLAGRVYGGKTLQTICQISLSRDTCVKKTERFFGRWGVRVLAVSKFIPGLSLVSIPLAGAMGVPLTMFLRYDAIGAALWAAVGLLVGVAFAPQIDMIFMSMNRLGKDAALVLAVIVVLYVSYRWWRRETLMKTLSDARMSVDELYHLMKAETQVDTTRPVVFDIRSAEKRTLDPFQIPGSIFADERQLDAIAEKYDRARKVVIYCSCPNEVSAAWMAKKLTEMGFKDVLPLRGGLDAWREAGWQVAPIVEEAANDAEIGIAVKAV</sequence>
<keyword evidence="2" id="KW-1003">Cell membrane</keyword>
<evidence type="ECO:0000256" key="3">
    <source>
        <dbReference type="ARBA" id="ARBA00022692"/>
    </source>
</evidence>
<evidence type="ECO:0000256" key="4">
    <source>
        <dbReference type="ARBA" id="ARBA00022989"/>
    </source>
</evidence>
<dbReference type="GO" id="GO:0005886">
    <property type="term" value="C:plasma membrane"/>
    <property type="evidence" value="ECO:0007669"/>
    <property type="project" value="UniProtKB-SubCell"/>
</dbReference>
<dbReference type="InterPro" id="IPR023695">
    <property type="entry name" value="Thiosulf_sulfurTrfase"/>
</dbReference>
<evidence type="ECO:0000256" key="5">
    <source>
        <dbReference type="ARBA" id="ARBA00023136"/>
    </source>
</evidence>
<dbReference type="CDD" id="cd01444">
    <property type="entry name" value="GlpE_ST"/>
    <property type="match status" value="1"/>
</dbReference>
<dbReference type="PROSITE" id="PS50206">
    <property type="entry name" value="RHODANESE_3"/>
    <property type="match status" value="1"/>
</dbReference>
<comment type="subcellular location">
    <subcellularLocation>
        <location evidence="1">Cell membrane</location>
        <topology evidence="1">Multi-pass membrane protein</topology>
    </subcellularLocation>
</comment>
<dbReference type="AlphaFoldDB" id="A0A494XKG2"/>
<organism evidence="8 9">
    <name type="scientific">Pararobbsia silviterrae</name>
    <dbReference type="NCBI Taxonomy" id="1792498"/>
    <lineage>
        <taxon>Bacteria</taxon>
        <taxon>Pseudomonadati</taxon>
        <taxon>Pseudomonadota</taxon>
        <taxon>Betaproteobacteria</taxon>
        <taxon>Burkholderiales</taxon>
        <taxon>Burkholderiaceae</taxon>
        <taxon>Pararobbsia</taxon>
    </lineage>
</organism>
<dbReference type="Gene3D" id="3.40.250.10">
    <property type="entry name" value="Rhodanese-like domain"/>
    <property type="match status" value="1"/>
</dbReference>
<name>A0A494XKG2_9BURK</name>
<feature type="transmembrane region" description="Helical" evidence="6">
    <location>
        <begin position="145"/>
        <end position="165"/>
    </location>
</feature>
<dbReference type="Proteomes" id="UP000270342">
    <property type="component" value="Unassembled WGS sequence"/>
</dbReference>
<keyword evidence="4 6" id="KW-1133">Transmembrane helix</keyword>
<comment type="caution">
    <text evidence="8">The sequence shown here is derived from an EMBL/GenBank/DDBJ whole genome shotgun (WGS) entry which is preliminary data.</text>
</comment>
<dbReference type="PANTHER" id="PTHR42709">
    <property type="entry name" value="ALKALINE PHOSPHATASE LIKE PROTEIN"/>
    <property type="match status" value="1"/>
</dbReference>
<evidence type="ECO:0000313" key="9">
    <source>
        <dbReference type="Proteomes" id="UP000270342"/>
    </source>
</evidence>
<evidence type="ECO:0000313" key="8">
    <source>
        <dbReference type="EMBL" id="RKP48639.1"/>
    </source>
</evidence>
<keyword evidence="9" id="KW-1185">Reference proteome</keyword>
<dbReference type="Pfam" id="PF09335">
    <property type="entry name" value="VTT_dom"/>
    <property type="match status" value="1"/>
</dbReference>
<feature type="transmembrane region" description="Helical" evidence="6">
    <location>
        <begin position="51"/>
        <end position="72"/>
    </location>
</feature>
<dbReference type="InterPro" id="IPR036873">
    <property type="entry name" value="Rhodanese-like_dom_sf"/>
</dbReference>
<dbReference type="InterPro" id="IPR001763">
    <property type="entry name" value="Rhodanese-like_dom"/>
</dbReference>
<gene>
    <name evidence="8" type="ORF">D7S86_21800</name>
</gene>
<dbReference type="InterPro" id="IPR051311">
    <property type="entry name" value="DedA_domain"/>
</dbReference>
<feature type="domain" description="Rhodanese" evidence="7">
    <location>
        <begin position="224"/>
        <end position="316"/>
    </location>
</feature>
<feature type="transmembrane region" description="Helical" evidence="6">
    <location>
        <begin position="115"/>
        <end position="138"/>
    </location>
</feature>
<dbReference type="GO" id="GO:0004792">
    <property type="term" value="F:thiosulfate-cyanide sulfurtransferase activity"/>
    <property type="evidence" value="ECO:0007669"/>
    <property type="project" value="InterPro"/>
</dbReference>
<dbReference type="EMBL" id="RBZU01000011">
    <property type="protein sequence ID" value="RKP48639.1"/>
    <property type="molecule type" value="Genomic_DNA"/>
</dbReference>
<reference evidence="8 9" key="1">
    <citation type="submission" date="2018-10" db="EMBL/GenBank/DDBJ databases">
        <title>Robbsia sp. DHC34, isolated from soil.</title>
        <authorList>
            <person name="Gao Z.-H."/>
            <person name="Qiu L.-H."/>
        </authorList>
    </citation>
    <scope>NUCLEOTIDE SEQUENCE [LARGE SCALE GENOMIC DNA]</scope>
    <source>
        <strain evidence="8 9">DHC34</strain>
    </source>
</reference>
<feature type="transmembrane region" description="Helical" evidence="6">
    <location>
        <begin position="177"/>
        <end position="194"/>
    </location>
</feature>
<protein>
    <recommendedName>
        <fullName evidence="7">Rhodanese domain-containing protein</fullName>
    </recommendedName>
</protein>